<reference evidence="1 2" key="1">
    <citation type="journal article" date="2022" name="Plant J.">
        <title>Chromosome-level genome of Camellia lanceoleosa provides a valuable resource for understanding genome evolution and self-incompatibility.</title>
        <authorList>
            <person name="Gong W."/>
            <person name="Xiao S."/>
            <person name="Wang L."/>
            <person name="Liao Z."/>
            <person name="Chang Y."/>
            <person name="Mo W."/>
            <person name="Hu G."/>
            <person name="Li W."/>
            <person name="Zhao G."/>
            <person name="Zhu H."/>
            <person name="Hu X."/>
            <person name="Ji K."/>
            <person name="Xiang X."/>
            <person name="Song Q."/>
            <person name="Yuan D."/>
            <person name="Jin S."/>
            <person name="Zhang L."/>
        </authorList>
    </citation>
    <scope>NUCLEOTIDE SEQUENCE [LARGE SCALE GENOMIC DNA]</scope>
    <source>
        <strain evidence="1">SQ_2022a</strain>
    </source>
</reference>
<protein>
    <submittedName>
        <fullName evidence="1">Telomerase reverse transcriptase</fullName>
    </submittedName>
</protein>
<proteinExistence type="predicted"/>
<keyword evidence="2" id="KW-1185">Reference proteome</keyword>
<keyword evidence="1" id="KW-0695">RNA-directed DNA polymerase</keyword>
<dbReference type="Proteomes" id="UP001060215">
    <property type="component" value="Chromosome 10"/>
</dbReference>
<gene>
    <name evidence="1" type="ORF">LOK49_LG10G01736</name>
</gene>
<accession>A0ACC0GED8</accession>
<evidence type="ECO:0000313" key="1">
    <source>
        <dbReference type="EMBL" id="KAI7998944.1"/>
    </source>
</evidence>
<keyword evidence="1" id="KW-0548">Nucleotidyltransferase</keyword>
<organism evidence="1 2">
    <name type="scientific">Camellia lanceoleosa</name>
    <dbReference type="NCBI Taxonomy" id="1840588"/>
    <lineage>
        <taxon>Eukaryota</taxon>
        <taxon>Viridiplantae</taxon>
        <taxon>Streptophyta</taxon>
        <taxon>Embryophyta</taxon>
        <taxon>Tracheophyta</taxon>
        <taxon>Spermatophyta</taxon>
        <taxon>Magnoliopsida</taxon>
        <taxon>eudicotyledons</taxon>
        <taxon>Gunneridae</taxon>
        <taxon>Pentapetalae</taxon>
        <taxon>asterids</taxon>
        <taxon>Ericales</taxon>
        <taxon>Theaceae</taxon>
        <taxon>Camellia</taxon>
    </lineage>
</organism>
<dbReference type="EMBL" id="CM045767">
    <property type="protein sequence ID" value="KAI7998944.1"/>
    <property type="molecule type" value="Genomic_DNA"/>
</dbReference>
<name>A0ACC0GED8_9ERIC</name>
<evidence type="ECO:0000313" key="2">
    <source>
        <dbReference type="Proteomes" id="UP001060215"/>
    </source>
</evidence>
<comment type="caution">
    <text evidence="1">The sequence shown here is derived from an EMBL/GenBank/DDBJ whole genome shotgun (WGS) entry which is preliminary data.</text>
</comment>
<sequence>MVKKMRRRVSEVLWRLFHNRSPTLADTIISLIPPPPLPPECCCQGWQCLGCSGDGAMSFLLGPDDPSDYRKLLTHRVAVISNNAHSL</sequence>
<keyword evidence="1" id="KW-0808">Transferase</keyword>